<feature type="compositionally biased region" description="Basic and acidic residues" evidence="6">
    <location>
        <begin position="1223"/>
        <end position="1234"/>
    </location>
</feature>
<feature type="domain" description="C2H2-type" evidence="7">
    <location>
        <begin position="296"/>
        <end position="323"/>
    </location>
</feature>
<feature type="compositionally biased region" description="Polar residues" evidence="6">
    <location>
        <begin position="1250"/>
        <end position="1261"/>
    </location>
</feature>
<sequence>MFYCFCLSSQQLAMDFTAGDGLSADNNGLVIKFEVESEMFNEYPEQVNIAESNAHGFTFPDRLTLGVLPHLKEETPVEDPLAVTSCLATRGVKAGETREGYFASVKYMSCNFMKAGHGKGPMNGVEGALKRGADKKVAHGADITKVSEFIAAMTDSGITLECLRNNTGLVDILHGMVTGEEFKQARAKDSAAIERFPLSPKSNRSHEKVGKAQEKRARKHVCSICNRVFSYRGLLSDHLLVHAEAKPYACPLCDKTFCQKGTLGEHVLLTHGNPRPQENGLVTKRRPKHRVRNLSYHCDLCRKLFRQKSELVSHMRVHAQRKPFACEDCGARFRRSSVLVSHRLKHRDPQDWVYPFTPCVRFNLATLFSFYGSQSRRFGGAACARIGGSGGIGKVELEEVNPHLRGGRVENHLGKTTPSSPVRVSNLNLPVLSSRAAQHDKRVSQLRHRGGFDDLDTLPDNQTLVIPRVIRENKTVPGDWKKGIMGLICMKLDRKSKVVRRPKASARQISGLIEFMTEHKNIATGRLCGPGGRELLATRWQELSSLLNTLGPHKTVMKWQKVWTDLKYKTRERVSSLRAGRFETGNELKTEPALSDTERKVLMIIDTEAAGERRIAESLPKGRVRPILHGRLAEDRSVPSVKENPPQVLPEGMLETPAGVVLGVHQDLDDAVCDEVETCEFFTASYYPFGLYALSTNYSNGLGIEKVELEEVNPHLRGGRVENHLEKKPPLVHPTEILTSISPPSAVEFNTTSALDNYATEAVAIVENLSPPTAMPPAKRKGWEKRTRQRGKRLRSKQAFTATSNFFTPGELVSPQGRLSTTSFYSLNLIKLPVAAKAHLSNSALYPPRWLHRFVTDSKTQRLRAAVQESREQFAELQAEQTEVLRMMAETVSNQTQLMKEIAAGVSSMAESLKVIAGAFNKKLAALCLLQGMCGLATAQNPALCPAGLVSNLVATEISSAQFRLEWDPPANSSCLDGYDVCYVVSGREVCEITTRTSWTSNVTLEPCAVVSAVVAAVDVNSTRSPDSSVTFRTAPLAVGNLQVSNQSSTGVLLTWDPSPSSCADHYSVSVCTVEFSWLSNCQDQPSLYNLSLDDSQFLVETLRPCEVNLITLATVGSGDVRAVDSVTLTLTATTEVPRVTDQFPATSLGTALAAGISNSSLSRTIARKNEKGRGGIVTSPSHLPSPKVIAETGNKPSRADCIGKGSKGIRERVKSRIYTNTPEKKRLQDNQKEKHNKQKPQGRIRISLTKRNLTFDQSTADSESGLEDISLSESESESGLEDISLSESESDSGLEDISLSESESSLSQPSKFPVSTHHICSEIHLVFPRRDESGSVPDLLPVQDLKVGYVDSDKFTLDWSPPEASACVTGYRVCFQSGPEDEVCSYSPYSTWLSPALGPACANYTVDVAATEGNITYSAGSTVSFRTGPPGVSSLAFSDVTPRSARLTWDVPEGDTECADQIEVSWCAVEYNYIDVCQYTTVNLTMEATGYTITDLKPCMYNRVVVRTTGPDDGQSVGNTTLIRTRLDGIGKVELEEVNPHLRGGRVENHLGKTTLSSPDRDLNLDLSLSSAVELNMTSTLANYATEVVRNLKVSITGQMFFLFFDFPEDTALCVDYFVGCYWETDGGEGDQTCARSPNRDYWVSWNYPVESCTNYTAQLYAVSFDNATSESAYITFLSDWAEDASRLDVVTITVICVPGADSVTSLSVTNNTATSVDLSWNVSSRNSRCVLYYKVQWYQFDDQSNSGTGNVSTDLSGYTIAGLDMCTQYNVFIISMTGTKATLGVGGTFPFYTGNNACLTILCKPSGDCFVPVSAVRDLTITRARDDSLRFSYVVSEDNPCVATYTACYSVVGSAEQTCANHGGTGVKSVTLSGLEACTEYNITVGPRGDFHKQWFPGTNTSITGSTSGCGERFGFSLAVSVEHMDLEVLPPVEQFVTSGAHMLCRPLVHQQVSRQVVGVDGTPATLLALQRTTVEQRPQFHGQFVLETLFAFEVTQLSQGCVAPREAVPGEERPGAVAARVGVVDR</sequence>
<dbReference type="PROSITE" id="PS00028">
    <property type="entry name" value="ZINC_FINGER_C2H2_1"/>
    <property type="match status" value="4"/>
</dbReference>
<dbReference type="InterPro" id="IPR013087">
    <property type="entry name" value="Znf_C2H2_type"/>
</dbReference>
<dbReference type="InterPro" id="IPR013783">
    <property type="entry name" value="Ig-like_fold"/>
</dbReference>
<feature type="compositionally biased region" description="Low complexity" evidence="6">
    <location>
        <begin position="1262"/>
        <end position="1274"/>
    </location>
</feature>
<evidence type="ECO:0000256" key="4">
    <source>
        <dbReference type="ARBA" id="ARBA00022833"/>
    </source>
</evidence>
<evidence type="ECO:0000256" key="6">
    <source>
        <dbReference type="SAM" id="MobiDB-lite"/>
    </source>
</evidence>
<evidence type="ECO:0000259" key="7">
    <source>
        <dbReference type="PROSITE" id="PS50157"/>
    </source>
</evidence>
<evidence type="ECO:0000313" key="9">
    <source>
        <dbReference type="EMBL" id="CAD7265493.1"/>
    </source>
</evidence>
<dbReference type="Gene3D" id="3.30.160.60">
    <property type="entry name" value="Classic Zinc Finger"/>
    <property type="match status" value="3"/>
</dbReference>
<dbReference type="SUPFAM" id="SSF57667">
    <property type="entry name" value="beta-beta-alpha zinc fingers"/>
    <property type="match status" value="2"/>
</dbReference>
<evidence type="ECO:0000259" key="8">
    <source>
        <dbReference type="PROSITE" id="PS50853"/>
    </source>
</evidence>
<dbReference type="InterPro" id="IPR050991">
    <property type="entry name" value="ECM_Regulatory_Proteins"/>
</dbReference>
<feature type="domain" description="C2H2-type" evidence="7">
    <location>
        <begin position="324"/>
        <end position="351"/>
    </location>
</feature>
<dbReference type="FunFam" id="3.30.160.60:FF:000100">
    <property type="entry name" value="Zinc finger 45-like"/>
    <property type="match status" value="1"/>
</dbReference>
<name>A0A7R9G4L5_TIMSH</name>
<feature type="domain" description="Fibronectin type-III" evidence="8">
    <location>
        <begin position="949"/>
        <end position="1037"/>
    </location>
</feature>
<dbReference type="PANTHER" id="PTHR46708">
    <property type="entry name" value="TENASCIN"/>
    <property type="match status" value="1"/>
</dbReference>
<dbReference type="InterPro" id="IPR036236">
    <property type="entry name" value="Znf_C2H2_sf"/>
</dbReference>
<evidence type="ECO:0000256" key="3">
    <source>
        <dbReference type="ARBA" id="ARBA00022771"/>
    </source>
</evidence>
<evidence type="ECO:0000256" key="2">
    <source>
        <dbReference type="ARBA" id="ARBA00022737"/>
    </source>
</evidence>
<dbReference type="CDD" id="cd00063">
    <property type="entry name" value="FN3"/>
    <property type="match status" value="3"/>
</dbReference>
<keyword evidence="2" id="KW-0677">Repeat</keyword>
<evidence type="ECO:0000256" key="5">
    <source>
        <dbReference type="PROSITE-ProRule" id="PRU00042"/>
    </source>
</evidence>
<dbReference type="InterPro" id="IPR003961">
    <property type="entry name" value="FN3_dom"/>
</dbReference>
<feature type="domain" description="Fibronectin type-III" evidence="8">
    <location>
        <begin position="1038"/>
        <end position="1137"/>
    </location>
</feature>
<evidence type="ECO:0000256" key="1">
    <source>
        <dbReference type="ARBA" id="ARBA00022723"/>
    </source>
</evidence>
<feature type="domain" description="Fibronectin type-III" evidence="8">
    <location>
        <begin position="1342"/>
        <end position="1431"/>
    </location>
</feature>
<accession>A0A7R9G4L5</accession>
<gene>
    <name evidence="9" type="ORF">TSIB3V08_LOCUS9530</name>
</gene>
<dbReference type="SMART" id="SM00060">
    <property type="entry name" value="FN3"/>
    <property type="match status" value="6"/>
</dbReference>
<feature type="domain" description="Fibronectin type-III" evidence="8">
    <location>
        <begin position="1432"/>
        <end position="1529"/>
    </location>
</feature>
<dbReference type="PANTHER" id="PTHR46708:SF2">
    <property type="entry name" value="FIBRONECTIN TYPE-III DOMAIN-CONTAINING PROTEIN"/>
    <property type="match status" value="1"/>
</dbReference>
<dbReference type="Gene3D" id="2.60.40.10">
    <property type="entry name" value="Immunoglobulins"/>
    <property type="match status" value="5"/>
</dbReference>
<keyword evidence="3 5" id="KW-0863">Zinc-finger</keyword>
<feature type="domain" description="C2H2-type" evidence="7">
    <location>
        <begin position="220"/>
        <end position="247"/>
    </location>
</feature>
<protein>
    <recommendedName>
        <fullName evidence="10">Regulatory protein zeste</fullName>
    </recommendedName>
</protein>
<dbReference type="Pfam" id="PF00096">
    <property type="entry name" value="zf-C2H2"/>
    <property type="match status" value="3"/>
</dbReference>
<feature type="compositionally biased region" description="Low complexity" evidence="6">
    <location>
        <begin position="1296"/>
        <end position="1308"/>
    </location>
</feature>
<dbReference type="EMBL" id="OC005584">
    <property type="protein sequence ID" value="CAD7265493.1"/>
    <property type="molecule type" value="Genomic_DNA"/>
</dbReference>
<keyword evidence="4" id="KW-0862">Zinc</keyword>
<dbReference type="GO" id="GO:0008270">
    <property type="term" value="F:zinc ion binding"/>
    <property type="evidence" value="ECO:0007669"/>
    <property type="project" value="UniProtKB-KW"/>
</dbReference>
<dbReference type="PROSITE" id="PS50157">
    <property type="entry name" value="ZINC_FINGER_C2H2_2"/>
    <property type="match status" value="4"/>
</dbReference>
<dbReference type="SUPFAM" id="SSF49265">
    <property type="entry name" value="Fibronectin type III"/>
    <property type="match status" value="4"/>
</dbReference>
<evidence type="ECO:0008006" key="10">
    <source>
        <dbReference type="Google" id="ProtNLM"/>
    </source>
</evidence>
<dbReference type="InterPro" id="IPR036116">
    <property type="entry name" value="FN3_sf"/>
</dbReference>
<reference evidence="9" key="1">
    <citation type="submission" date="2020-11" db="EMBL/GenBank/DDBJ databases">
        <authorList>
            <person name="Tran Van P."/>
        </authorList>
    </citation>
    <scope>NUCLEOTIDE SEQUENCE</scope>
</reference>
<dbReference type="Pfam" id="PF00041">
    <property type="entry name" value="fn3"/>
    <property type="match status" value="1"/>
</dbReference>
<organism evidence="9">
    <name type="scientific">Timema shepardi</name>
    <name type="common">Walking stick</name>
    <dbReference type="NCBI Taxonomy" id="629360"/>
    <lineage>
        <taxon>Eukaryota</taxon>
        <taxon>Metazoa</taxon>
        <taxon>Ecdysozoa</taxon>
        <taxon>Arthropoda</taxon>
        <taxon>Hexapoda</taxon>
        <taxon>Insecta</taxon>
        <taxon>Pterygota</taxon>
        <taxon>Neoptera</taxon>
        <taxon>Polyneoptera</taxon>
        <taxon>Phasmatodea</taxon>
        <taxon>Timematodea</taxon>
        <taxon>Timematoidea</taxon>
        <taxon>Timematidae</taxon>
        <taxon>Timema</taxon>
    </lineage>
</organism>
<dbReference type="PROSITE" id="PS50853">
    <property type="entry name" value="FN3"/>
    <property type="match status" value="5"/>
</dbReference>
<keyword evidence="1" id="KW-0479">Metal-binding</keyword>
<feature type="region of interest" description="Disordered" evidence="6">
    <location>
        <begin position="1169"/>
        <end position="1312"/>
    </location>
</feature>
<proteinExistence type="predicted"/>
<feature type="domain" description="Fibronectin type-III" evidence="8">
    <location>
        <begin position="1704"/>
        <end position="1798"/>
    </location>
</feature>
<dbReference type="SMART" id="SM00355">
    <property type="entry name" value="ZnF_C2H2"/>
    <property type="match status" value="4"/>
</dbReference>
<feature type="domain" description="C2H2-type" evidence="7">
    <location>
        <begin position="248"/>
        <end position="276"/>
    </location>
</feature>